<comment type="caution">
    <text evidence="1">The sequence shown here is derived from an EMBL/GenBank/DDBJ whole genome shotgun (WGS) entry which is preliminary data.</text>
</comment>
<reference evidence="2" key="1">
    <citation type="journal article" date="2019" name="Int. J. Syst. Evol. Microbiol.">
        <title>The Global Catalogue of Microorganisms (GCM) 10K type strain sequencing project: providing services to taxonomists for standard genome sequencing and annotation.</title>
        <authorList>
            <consortium name="The Broad Institute Genomics Platform"/>
            <consortium name="The Broad Institute Genome Sequencing Center for Infectious Disease"/>
            <person name="Wu L."/>
            <person name="Ma J."/>
        </authorList>
    </citation>
    <scope>NUCLEOTIDE SEQUENCE [LARGE SCALE GENOMIC DNA]</scope>
    <source>
        <strain evidence="2">CGMCC 1.3685</strain>
    </source>
</reference>
<sequence>MSIQIENLTSADLDQLVSTVQAAEAAGVHPQTVRQWRSRGKIEPSGLDKYSRPLYKLIDVLRTEQGTRYRR</sequence>
<dbReference type="EMBL" id="BMKX01000002">
    <property type="protein sequence ID" value="GGJ55780.1"/>
    <property type="molecule type" value="Genomic_DNA"/>
</dbReference>
<evidence type="ECO:0008006" key="3">
    <source>
        <dbReference type="Google" id="ProtNLM"/>
    </source>
</evidence>
<gene>
    <name evidence="1" type="ORF">GCM10007173_13260</name>
</gene>
<evidence type="ECO:0000313" key="1">
    <source>
        <dbReference type="EMBL" id="GGJ55780.1"/>
    </source>
</evidence>
<dbReference type="RefSeq" id="WP_188684562.1">
    <property type="nucleotide sequence ID" value="NZ_BMKX01000002.1"/>
</dbReference>
<dbReference type="SUPFAM" id="SSF46955">
    <property type="entry name" value="Putative DNA-binding domain"/>
    <property type="match status" value="1"/>
</dbReference>
<organism evidence="1 2">
    <name type="scientific">Glutamicibacter ardleyensis</name>
    <dbReference type="NCBI Taxonomy" id="225894"/>
    <lineage>
        <taxon>Bacteria</taxon>
        <taxon>Bacillati</taxon>
        <taxon>Actinomycetota</taxon>
        <taxon>Actinomycetes</taxon>
        <taxon>Micrococcales</taxon>
        <taxon>Micrococcaceae</taxon>
        <taxon>Glutamicibacter</taxon>
    </lineage>
</organism>
<evidence type="ECO:0000313" key="2">
    <source>
        <dbReference type="Proteomes" id="UP000606115"/>
    </source>
</evidence>
<accession>A0ABQ2DF52</accession>
<dbReference type="Proteomes" id="UP000606115">
    <property type="component" value="Unassembled WGS sequence"/>
</dbReference>
<dbReference type="Gene3D" id="1.10.1660.10">
    <property type="match status" value="1"/>
</dbReference>
<keyword evidence="2" id="KW-1185">Reference proteome</keyword>
<name>A0ABQ2DF52_9MICC</name>
<protein>
    <recommendedName>
        <fullName evidence="3">MerR family transcriptional regulator</fullName>
    </recommendedName>
</protein>
<dbReference type="GeneID" id="303303708"/>
<proteinExistence type="predicted"/>
<dbReference type="InterPro" id="IPR009061">
    <property type="entry name" value="DNA-bd_dom_put_sf"/>
</dbReference>